<dbReference type="InterPro" id="IPR006680">
    <property type="entry name" value="Amidohydro-rel"/>
</dbReference>
<evidence type="ECO:0000259" key="2">
    <source>
        <dbReference type="Pfam" id="PF01979"/>
    </source>
</evidence>
<reference evidence="3 4" key="1">
    <citation type="submission" date="2015-07" db="EMBL/GenBank/DDBJ databases">
        <title>Genome sequence of Leptolinea tardivitalis DSM 16556.</title>
        <authorList>
            <person name="Hemp J."/>
            <person name="Ward L.M."/>
            <person name="Pace L.A."/>
            <person name="Fischer W.W."/>
        </authorList>
    </citation>
    <scope>NUCLEOTIDE SEQUENCE [LARGE SCALE GENOMIC DNA]</scope>
    <source>
        <strain evidence="3 4">YMTK-2</strain>
    </source>
</reference>
<dbReference type="PANTHER" id="PTHR43794:SF11">
    <property type="entry name" value="AMIDOHYDROLASE-RELATED DOMAIN-CONTAINING PROTEIN"/>
    <property type="match status" value="1"/>
</dbReference>
<dbReference type="RefSeq" id="WP_062423363.1">
    <property type="nucleotide sequence ID" value="NZ_BBYA01000014.1"/>
</dbReference>
<dbReference type="Pfam" id="PF01979">
    <property type="entry name" value="Amidohydro_1"/>
    <property type="match status" value="1"/>
</dbReference>
<proteinExistence type="predicted"/>
<dbReference type="SUPFAM" id="SSF51556">
    <property type="entry name" value="Metallo-dependent hydrolases"/>
    <property type="match status" value="1"/>
</dbReference>
<dbReference type="NCBIfam" id="NF005540">
    <property type="entry name" value="PRK07203.1"/>
    <property type="match status" value="1"/>
</dbReference>
<dbReference type="OrthoDB" id="9807210at2"/>
<keyword evidence="1 3" id="KW-0378">Hydrolase</keyword>
<dbReference type="STRING" id="229920.ADM99_00965"/>
<sequence>MILTNGVLVTWEDENRILEGWALRIAGGKITHVEPQKTLIQMFPDEDRLDAQGQLVLPGNICAHTHFYSAYSRGLGIPGDAPSGFVEILEKLWWPLDKALDKKSVRASADVSLIDAIRHGTTTLFDHHASPLYIDGSLDEIYEAVKASGLRVSLSYEVTDRNGKDQAYEGIKENVRFINFVKKNHPLNGRISAAFGLHASLTLSDDTLEKCRSAIPENYGFHIHVAESDADEYDSIKKCGMRTVDRLHKFGILGPKTIIAHAVHVDAREMQILEENDCWVTHQPRSNMNNAVGMSAIESMDRMGIKLCLGNDGFSNTMWDEWKTCYLAHKLWHKDPRRMNGMLVSKMAVYQNRKLVANQFPGIEVGILKPGAQADIILVDYEPFTPLLAGNLPWHILFGLNESMITMTMVDGEILMKNREITCLDEKKVIADARQLAPEVWQRYSAQFKS</sequence>
<gene>
    <name evidence="3" type="ORF">ADM99_00965</name>
</gene>
<dbReference type="InterPro" id="IPR011059">
    <property type="entry name" value="Metal-dep_hydrolase_composite"/>
</dbReference>
<dbReference type="Proteomes" id="UP000050430">
    <property type="component" value="Unassembled WGS sequence"/>
</dbReference>
<dbReference type="AlphaFoldDB" id="A0A0P6XH51"/>
<dbReference type="InterPro" id="IPR032466">
    <property type="entry name" value="Metal_Hydrolase"/>
</dbReference>
<dbReference type="PANTHER" id="PTHR43794">
    <property type="entry name" value="AMINOHYDROLASE SSNA-RELATED"/>
    <property type="match status" value="1"/>
</dbReference>
<dbReference type="Gene3D" id="3.20.20.140">
    <property type="entry name" value="Metal-dependent hydrolases"/>
    <property type="match status" value="1"/>
</dbReference>
<dbReference type="EMBL" id="LGCK01000002">
    <property type="protein sequence ID" value="KPL74694.1"/>
    <property type="molecule type" value="Genomic_DNA"/>
</dbReference>
<evidence type="ECO:0000313" key="4">
    <source>
        <dbReference type="Proteomes" id="UP000050430"/>
    </source>
</evidence>
<accession>A0A0P6XH51</accession>
<comment type="caution">
    <text evidence="3">The sequence shown here is derived from an EMBL/GenBank/DDBJ whole genome shotgun (WGS) entry which is preliminary data.</text>
</comment>
<dbReference type="SUPFAM" id="SSF51338">
    <property type="entry name" value="Composite domain of metallo-dependent hydrolases"/>
    <property type="match status" value="1"/>
</dbReference>
<evidence type="ECO:0000256" key="1">
    <source>
        <dbReference type="ARBA" id="ARBA00022801"/>
    </source>
</evidence>
<keyword evidence="4" id="KW-1185">Reference proteome</keyword>
<feature type="domain" description="Amidohydrolase-related" evidence="2">
    <location>
        <begin position="55"/>
        <end position="414"/>
    </location>
</feature>
<dbReference type="InterPro" id="IPR050287">
    <property type="entry name" value="MTA/SAH_deaminase"/>
</dbReference>
<dbReference type="InterPro" id="IPR017700">
    <property type="entry name" value="Aminohydrolase_SsnA"/>
</dbReference>
<dbReference type="GO" id="GO:0016810">
    <property type="term" value="F:hydrolase activity, acting on carbon-nitrogen (but not peptide) bonds"/>
    <property type="evidence" value="ECO:0007669"/>
    <property type="project" value="InterPro"/>
</dbReference>
<evidence type="ECO:0000313" key="3">
    <source>
        <dbReference type="EMBL" id="KPL74694.1"/>
    </source>
</evidence>
<dbReference type="NCBIfam" id="TIGR03314">
    <property type="entry name" value="Se_ssnA"/>
    <property type="match status" value="1"/>
</dbReference>
<organism evidence="3 4">
    <name type="scientific">Leptolinea tardivitalis</name>
    <dbReference type="NCBI Taxonomy" id="229920"/>
    <lineage>
        <taxon>Bacteria</taxon>
        <taxon>Bacillati</taxon>
        <taxon>Chloroflexota</taxon>
        <taxon>Anaerolineae</taxon>
        <taxon>Anaerolineales</taxon>
        <taxon>Anaerolineaceae</taxon>
        <taxon>Leptolinea</taxon>
    </lineage>
</organism>
<dbReference type="Gene3D" id="2.30.40.10">
    <property type="entry name" value="Urease, subunit C, domain 1"/>
    <property type="match status" value="1"/>
</dbReference>
<protein>
    <submittedName>
        <fullName evidence="3">Hydrolase</fullName>
    </submittedName>
</protein>
<name>A0A0P6XH51_9CHLR</name>